<dbReference type="Pfam" id="PF14559">
    <property type="entry name" value="TPR_19"/>
    <property type="match status" value="1"/>
</dbReference>
<dbReference type="PROSITE" id="PS50293">
    <property type="entry name" value="TPR_REGION"/>
    <property type="match status" value="1"/>
</dbReference>
<evidence type="ECO:0000313" key="4">
    <source>
        <dbReference type="EMBL" id="MBO0344896.1"/>
    </source>
</evidence>
<feature type="region of interest" description="Disordered" evidence="2">
    <location>
        <begin position="582"/>
        <end position="602"/>
    </location>
</feature>
<dbReference type="PANTHER" id="PTHR12558:SF13">
    <property type="entry name" value="CELL DIVISION CYCLE PROTEIN 27 HOMOLOG"/>
    <property type="match status" value="1"/>
</dbReference>
<dbReference type="AlphaFoldDB" id="A0A939EN60"/>
<evidence type="ECO:0000256" key="3">
    <source>
        <dbReference type="SAM" id="SignalP"/>
    </source>
</evidence>
<feature type="chain" id="PRO_5036791125" evidence="3">
    <location>
        <begin position="38"/>
        <end position="602"/>
    </location>
</feature>
<evidence type="ECO:0000256" key="2">
    <source>
        <dbReference type="SAM" id="MobiDB-lite"/>
    </source>
</evidence>
<sequence>MDDLCRATRSFFRKTASLKTLATAGFLLAAVSPAALAQTTASDTATLAQEGTPLDLPLTLSGSYLSALLATEAQDYSRAAAFYEEALAADPHNQVLLLRTFLFKLANGDIREALNYAQDLQDTSPNDYILLLARLTQGADALLSQRYEEADALLQTEGTDAMSVLALGISKAWAEFGTGNTKAGLTTLDELEGPDWFTAFTATHQALLAFAAGDVETARTHIEEAHAADKGAIRVVDTYARIVDAAGDKAKALEVLDEYNKLLHGHPLLDATRKAIESGTNKGPRIATAAQGMAEILYGLGSEIGRDTASDLSSALLQLALYLDPEAAFSAVALASQYERRGQPARAIEALKRVPDGSPLKRQAEIQIGLNFNHMDKVDEARAHLSALIAANPNDIDPMMSLGNILRAHKLYEASEQAYDQAIGTLSSISQNDWSLFYFRGICRERLDKWDAAEADFRKALELFPEQPHVLNYLGYSLVDKGMKLDEALNMIETAAKLRPKDGYIIDSLGWVYYKLGRYEDAVEELERAVAVTPADPVINDHLGDAYWKVDRKLEARFQWSHARDLDPEPDELPKILEKIANGLQPASGPDEAKAETSPNGG</sequence>
<organism evidence="4 5">
    <name type="scientific">Roseibium limicola</name>
    <dbReference type="NCBI Taxonomy" id="2816037"/>
    <lineage>
        <taxon>Bacteria</taxon>
        <taxon>Pseudomonadati</taxon>
        <taxon>Pseudomonadota</taxon>
        <taxon>Alphaproteobacteria</taxon>
        <taxon>Hyphomicrobiales</taxon>
        <taxon>Stappiaceae</taxon>
        <taxon>Roseibium</taxon>
    </lineage>
</organism>
<dbReference type="PANTHER" id="PTHR12558">
    <property type="entry name" value="CELL DIVISION CYCLE 16,23,27"/>
    <property type="match status" value="1"/>
</dbReference>
<comment type="caution">
    <text evidence="4">The sequence shown here is derived from an EMBL/GenBank/DDBJ whole genome shotgun (WGS) entry which is preliminary data.</text>
</comment>
<dbReference type="InterPro" id="IPR011990">
    <property type="entry name" value="TPR-like_helical_dom_sf"/>
</dbReference>
<dbReference type="SMART" id="SM00028">
    <property type="entry name" value="TPR"/>
    <property type="match status" value="8"/>
</dbReference>
<dbReference type="PROSITE" id="PS50005">
    <property type="entry name" value="TPR"/>
    <property type="match status" value="2"/>
</dbReference>
<accession>A0A939EN60</accession>
<dbReference type="EMBL" id="JAFLNF010000002">
    <property type="protein sequence ID" value="MBO0344896.1"/>
    <property type="molecule type" value="Genomic_DNA"/>
</dbReference>
<dbReference type="SUPFAM" id="SSF48452">
    <property type="entry name" value="TPR-like"/>
    <property type="match status" value="3"/>
</dbReference>
<name>A0A939EN60_9HYPH</name>
<keyword evidence="3" id="KW-0732">Signal</keyword>
<keyword evidence="5" id="KW-1185">Reference proteome</keyword>
<feature type="signal peptide" evidence="3">
    <location>
        <begin position="1"/>
        <end position="37"/>
    </location>
</feature>
<evidence type="ECO:0000313" key="5">
    <source>
        <dbReference type="Proteomes" id="UP000664779"/>
    </source>
</evidence>
<gene>
    <name evidence="4" type="ORF">J0X15_06690</name>
</gene>
<dbReference type="InterPro" id="IPR019734">
    <property type="entry name" value="TPR_rpt"/>
</dbReference>
<dbReference type="Pfam" id="PF13414">
    <property type="entry name" value="TPR_11"/>
    <property type="match status" value="1"/>
</dbReference>
<feature type="repeat" description="TPR" evidence="1">
    <location>
        <begin position="503"/>
        <end position="536"/>
    </location>
</feature>
<keyword evidence="1" id="KW-0802">TPR repeat</keyword>
<proteinExistence type="predicted"/>
<dbReference type="Pfam" id="PF13432">
    <property type="entry name" value="TPR_16"/>
    <property type="match status" value="2"/>
</dbReference>
<evidence type="ECO:0000256" key="1">
    <source>
        <dbReference type="PROSITE-ProRule" id="PRU00339"/>
    </source>
</evidence>
<dbReference type="RefSeq" id="WP_206939088.1">
    <property type="nucleotide sequence ID" value="NZ_JAFLNF010000002.1"/>
</dbReference>
<dbReference type="Gene3D" id="1.25.40.10">
    <property type="entry name" value="Tetratricopeptide repeat domain"/>
    <property type="match status" value="4"/>
</dbReference>
<reference evidence="4" key="1">
    <citation type="submission" date="2021-03" db="EMBL/GenBank/DDBJ databases">
        <title>Roseibium sp. CAU 1637 isolated from Incheon.</title>
        <authorList>
            <person name="Kim W."/>
        </authorList>
    </citation>
    <scope>NUCLEOTIDE SEQUENCE</scope>
    <source>
        <strain evidence="4">CAU 1637</strain>
    </source>
</reference>
<feature type="repeat" description="TPR" evidence="1">
    <location>
        <begin position="434"/>
        <end position="467"/>
    </location>
</feature>
<protein>
    <submittedName>
        <fullName evidence="4">Tetratricopeptide repeat protein</fullName>
    </submittedName>
</protein>
<dbReference type="Proteomes" id="UP000664779">
    <property type="component" value="Unassembled WGS sequence"/>
</dbReference>